<name>A0A6B0UXI5_IXORI</name>
<proteinExistence type="predicted"/>
<dbReference type="EMBL" id="GIFC01012273">
    <property type="protein sequence ID" value="MXU94356.1"/>
    <property type="molecule type" value="Transcribed_RNA"/>
</dbReference>
<reference evidence="1" key="1">
    <citation type="submission" date="2019-12" db="EMBL/GenBank/DDBJ databases">
        <title>An insight into the sialome of adult female Ixodes ricinus ticks feeding for 6 days.</title>
        <authorList>
            <person name="Perner J."/>
            <person name="Ribeiro J.M.C."/>
        </authorList>
    </citation>
    <scope>NUCLEOTIDE SEQUENCE</scope>
    <source>
        <strain evidence="1">Semi-engorged</strain>
        <tissue evidence="1">Salivary glands</tissue>
    </source>
</reference>
<protein>
    <submittedName>
        <fullName evidence="1">Uncharacterized protein</fullName>
    </submittedName>
</protein>
<accession>A0A6B0UXI5</accession>
<dbReference type="AlphaFoldDB" id="A0A6B0UXI5"/>
<evidence type="ECO:0000313" key="1">
    <source>
        <dbReference type="EMBL" id="MXU94356.1"/>
    </source>
</evidence>
<sequence length="161" mass="17015">MGSLKLPVVPHASPVCVAVCWPTAWLYPTNESGFLTLLLLGFGPTSKGWWQRLAEWGGSWFLGLPTERCAASAVLVGQVQAGEPCLRGGLPSGGGGVVRGEPGSPLGSPLNYCLCSGWSVSLVLLLYASCLFSSFPFMPRSCLPTALLLLDGDAFLLYHQS</sequence>
<organism evidence="1">
    <name type="scientific">Ixodes ricinus</name>
    <name type="common">Common tick</name>
    <name type="synonym">Acarus ricinus</name>
    <dbReference type="NCBI Taxonomy" id="34613"/>
    <lineage>
        <taxon>Eukaryota</taxon>
        <taxon>Metazoa</taxon>
        <taxon>Ecdysozoa</taxon>
        <taxon>Arthropoda</taxon>
        <taxon>Chelicerata</taxon>
        <taxon>Arachnida</taxon>
        <taxon>Acari</taxon>
        <taxon>Parasitiformes</taxon>
        <taxon>Ixodida</taxon>
        <taxon>Ixodoidea</taxon>
        <taxon>Ixodidae</taxon>
        <taxon>Ixodinae</taxon>
        <taxon>Ixodes</taxon>
    </lineage>
</organism>